<dbReference type="AlphaFoldDB" id="K1S9S1"/>
<organism evidence="1">
    <name type="scientific">human gut metagenome</name>
    <dbReference type="NCBI Taxonomy" id="408170"/>
    <lineage>
        <taxon>unclassified sequences</taxon>
        <taxon>metagenomes</taxon>
        <taxon>organismal metagenomes</taxon>
    </lineage>
</organism>
<dbReference type="InterPro" id="IPR047324">
    <property type="entry name" value="LbH_gamma_CA-like"/>
</dbReference>
<dbReference type="InterPro" id="IPR011004">
    <property type="entry name" value="Trimer_LpxA-like_sf"/>
</dbReference>
<protein>
    <submittedName>
        <fullName evidence="1">Hexapeptide transferase family protein</fullName>
    </submittedName>
</protein>
<dbReference type="Gene3D" id="2.160.10.10">
    <property type="entry name" value="Hexapeptide repeat proteins"/>
    <property type="match status" value="1"/>
</dbReference>
<comment type="caution">
    <text evidence="1">The sequence shown here is derived from an EMBL/GenBank/DDBJ whole genome shotgun (WGS) entry which is preliminary data.</text>
</comment>
<name>K1S9S1_9ZZZZ</name>
<dbReference type="SUPFAM" id="SSF51161">
    <property type="entry name" value="Trimeric LpxA-like enzymes"/>
    <property type="match status" value="1"/>
</dbReference>
<dbReference type="InterPro" id="IPR050484">
    <property type="entry name" value="Transf_Hexapept/Carb_Anhydrase"/>
</dbReference>
<proteinExistence type="predicted"/>
<dbReference type="GO" id="GO:0016740">
    <property type="term" value="F:transferase activity"/>
    <property type="evidence" value="ECO:0007669"/>
    <property type="project" value="UniProtKB-KW"/>
</dbReference>
<dbReference type="PANTHER" id="PTHR13061:SF29">
    <property type="entry name" value="GAMMA CARBONIC ANHYDRASE-LIKE 1, MITOCHONDRIAL-RELATED"/>
    <property type="match status" value="1"/>
</dbReference>
<dbReference type="InterPro" id="IPR001451">
    <property type="entry name" value="Hexapep"/>
</dbReference>
<dbReference type="PANTHER" id="PTHR13061">
    <property type="entry name" value="DYNACTIN SUBUNIT P25"/>
    <property type="match status" value="1"/>
</dbReference>
<dbReference type="EMBL" id="AJWY01010921">
    <property type="protein sequence ID" value="EKC54183.1"/>
    <property type="molecule type" value="Genomic_DNA"/>
</dbReference>
<dbReference type="CDD" id="cd04645">
    <property type="entry name" value="LbH_gamma_CA_like"/>
    <property type="match status" value="1"/>
</dbReference>
<feature type="non-terminal residue" evidence="1">
    <location>
        <position position="1"/>
    </location>
</feature>
<keyword evidence="1" id="KW-0808">Transferase</keyword>
<evidence type="ECO:0000313" key="1">
    <source>
        <dbReference type="EMBL" id="EKC54183.1"/>
    </source>
</evidence>
<reference evidence="1" key="1">
    <citation type="journal article" date="2013" name="Environ. Microbiol.">
        <title>Microbiota from the distal guts of lean and obese adolescents exhibit partial functional redundancy besides clear differences in community structure.</title>
        <authorList>
            <person name="Ferrer M."/>
            <person name="Ruiz A."/>
            <person name="Lanza F."/>
            <person name="Haange S.B."/>
            <person name="Oberbach A."/>
            <person name="Till H."/>
            <person name="Bargiela R."/>
            <person name="Campoy C."/>
            <person name="Segura M.T."/>
            <person name="Richter M."/>
            <person name="von Bergen M."/>
            <person name="Seifert J."/>
            <person name="Suarez A."/>
        </authorList>
    </citation>
    <scope>NUCLEOTIDE SEQUENCE</scope>
</reference>
<sequence length="112" mass="12121">YDKAKHPSQTIIGNDVSVGHNAVVHGARIGDHCLIGMGAILLDNAVVPSGCIIAAGALVLSNAQLEPNSLYAGVPAKRIREVTPEQRDEIVLRTAHDYMHYASWFMDETLED</sequence>
<accession>K1S9S1</accession>
<dbReference type="Pfam" id="PF00132">
    <property type="entry name" value="Hexapep"/>
    <property type="match status" value="1"/>
</dbReference>
<gene>
    <name evidence="1" type="ORF">LEA_15983</name>
</gene>